<protein>
    <submittedName>
        <fullName evidence="2">Uncharacterized protein</fullName>
    </submittedName>
</protein>
<feature type="region of interest" description="Disordered" evidence="1">
    <location>
        <begin position="54"/>
        <end position="77"/>
    </location>
</feature>
<evidence type="ECO:0000313" key="3">
    <source>
        <dbReference type="Proteomes" id="UP000215914"/>
    </source>
</evidence>
<sequence>MVGRGFGAWVDTWSSSPPLVSDVSVGYGAASLPRRGLARCIKIKIKNLKLKHGPLCPSQQANKSRPHRIASMPHARP</sequence>
<reference evidence="2" key="1">
    <citation type="journal article" date="2017" name="Nature">
        <title>The sunflower genome provides insights into oil metabolism, flowering and Asterid evolution.</title>
        <authorList>
            <person name="Badouin H."/>
            <person name="Gouzy J."/>
            <person name="Grassa C.J."/>
            <person name="Murat F."/>
            <person name="Staton S.E."/>
            <person name="Cottret L."/>
            <person name="Lelandais-Briere C."/>
            <person name="Owens G.L."/>
            <person name="Carrere S."/>
            <person name="Mayjonade B."/>
            <person name="Legrand L."/>
            <person name="Gill N."/>
            <person name="Kane N.C."/>
            <person name="Bowers J.E."/>
            <person name="Hubner S."/>
            <person name="Bellec A."/>
            <person name="Berard A."/>
            <person name="Berges H."/>
            <person name="Blanchet N."/>
            <person name="Boniface M.C."/>
            <person name="Brunel D."/>
            <person name="Catrice O."/>
            <person name="Chaidir N."/>
            <person name="Claudel C."/>
            <person name="Donnadieu C."/>
            <person name="Faraut T."/>
            <person name="Fievet G."/>
            <person name="Helmstetter N."/>
            <person name="King M."/>
            <person name="Knapp S.J."/>
            <person name="Lai Z."/>
            <person name="Le Paslier M.C."/>
            <person name="Lippi Y."/>
            <person name="Lorenzon L."/>
            <person name="Mandel J.R."/>
            <person name="Marage G."/>
            <person name="Marchand G."/>
            <person name="Marquand E."/>
            <person name="Bret-Mestries E."/>
            <person name="Morien E."/>
            <person name="Nambeesan S."/>
            <person name="Nguyen T."/>
            <person name="Pegot-Espagnet P."/>
            <person name="Pouilly N."/>
            <person name="Raftis F."/>
            <person name="Sallet E."/>
            <person name="Schiex T."/>
            <person name="Thomas J."/>
            <person name="Vandecasteele C."/>
            <person name="Vares D."/>
            <person name="Vear F."/>
            <person name="Vautrin S."/>
            <person name="Crespi M."/>
            <person name="Mangin B."/>
            <person name="Burke J.M."/>
            <person name="Salse J."/>
            <person name="Munos S."/>
            <person name="Vincourt P."/>
            <person name="Rieseberg L.H."/>
            <person name="Langlade N.B."/>
        </authorList>
    </citation>
    <scope>NUCLEOTIDE SEQUENCE</scope>
    <source>
        <tissue evidence="2">Leaves</tissue>
    </source>
</reference>
<evidence type="ECO:0000313" key="2">
    <source>
        <dbReference type="EMBL" id="KAF5786241.1"/>
    </source>
</evidence>
<proteinExistence type="predicted"/>
<name>A0A9K3HXW9_HELAN</name>
<evidence type="ECO:0000256" key="1">
    <source>
        <dbReference type="SAM" id="MobiDB-lite"/>
    </source>
</evidence>
<dbReference type="Gramene" id="mRNA:HanXRQr2_Chr10g0438481">
    <property type="protein sequence ID" value="CDS:HanXRQr2_Chr10g0438481.1"/>
    <property type="gene ID" value="HanXRQr2_Chr10g0438481"/>
</dbReference>
<reference evidence="2" key="2">
    <citation type="submission" date="2020-06" db="EMBL/GenBank/DDBJ databases">
        <title>Helianthus annuus Genome sequencing and assembly Release 2.</title>
        <authorList>
            <person name="Gouzy J."/>
            <person name="Langlade N."/>
            <person name="Munos S."/>
        </authorList>
    </citation>
    <scope>NUCLEOTIDE SEQUENCE</scope>
    <source>
        <tissue evidence="2">Leaves</tissue>
    </source>
</reference>
<dbReference type="EMBL" id="MNCJ02000325">
    <property type="protein sequence ID" value="KAF5786241.1"/>
    <property type="molecule type" value="Genomic_DNA"/>
</dbReference>
<accession>A0A9K3HXW9</accession>
<dbReference type="AlphaFoldDB" id="A0A9K3HXW9"/>
<keyword evidence="3" id="KW-1185">Reference proteome</keyword>
<dbReference type="Proteomes" id="UP000215914">
    <property type="component" value="Unassembled WGS sequence"/>
</dbReference>
<organism evidence="2 3">
    <name type="scientific">Helianthus annuus</name>
    <name type="common">Common sunflower</name>
    <dbReference type="NCBI Taxonomy" id="4232"/>
    <lineage>
        <taxon>Eukaryota</taxon>
        <taxon>Viridiplantae</taxon>
        <taxon>Streptophyta</taxon>
        <taxon>Embryophyta</taxon>
        <taxon>Tracheophyta</taxon>
        <taxon>Spermatophyta</taxon>
        <taxon>Magnoliopsida</taxon>
        <taxon>eudicotyledons</taxon>
        <taxon>Gunneridae</taxon>
        <taxon>Pentapetalae</taxon>
        <taxon>asterids</taxon>
        <taxon>campanulids</taxon>
        <taxon>Asterales</taxon>
        <taxon>Asteraceae</taxon>
        <taxon>Asteroideae</taxon>
        <taxon>Heliantheae alliance</taxon>
        <taxon>Heliantheae</taxon>
        <taxon>Helianthus</taxon>
    </lineage>
</organism>
<gene>
    <name evidence="2" type="ORF">HanXRQr2_Chr10g0438481</name>
</gene>
<comment type="caution">
    <text evidence="2">The sequence shown here is derived from an EMBL/GenBank/DDBJ whole genome shotgun (WGS) entry which is preliminary data.</text>
</comment>